<keyword evidence="1" id="KW-0732">Signal</keyword>
<dbReference type="InterPro" id="IPR050490">
    <property type="entry name" value="Bact_solute-bd_prot1"/>
</dbReference>
<evidence type="ECO:0000313" key="3">
    <source>
        <dbReference type="Proteomes" id="UP000656813"/>
    </source>
</evidence>
<name>A0A8J2ZWI3_9BACL</name>
<dbReference type="Gene3D" id="3.40.190.10">
    <property type="entry name" value="Periplasmic binding protein-like II"/>
    <property type="match status" value="1"/>
</dbReference>
<dbReference type="Pfam" id="PF13416">
    <property type="entry name" value="SBP_bac_8"/>
    <property type="match status" value="1"/>
</dbReference>
<dbReference type="Proteomes" id="UP000656813">
    <property type="component" value="Unassembled WGS sequence"/>
</dbReference>
<reference evidence="2" key="2">
    <citation type="submission" date="2020-09" db="EMBL/GenBank/DDBJ databases">
        <authorList>
            <person name="Sun Q."/>
            <person name="Zhou Y."/>
        </authorList>
    </citation>
    <scope>NUCLEOTIDE SEQUENCE</scope>
    <source>
        <strain evidence="2">CGMCC 1.12777</strain>
    </source>
</reference>
<dbReference type="SUPFAM" id="SSF53850">
    <property type="entry name" value="Periplasmic binding protein-like II"/>
    <property type="match status" value="1"/>
</dbReference>
<keyword evidence="3" id="KW-1185">Reference proteome</keyword>
<evidence type="ECO:0000256" key="1">
    <source>
        <dbReference type="SAM" id="SignalP"/>
    </source>
</evidence>
<reference evidence="2" key="1">
    <citation type="journal article" date="2014" name="Int. J. Syst. Evol. Microbiol.">
        <title>Complete genome sequence of Corynebacterium casei LMG S-19264T (=DSM 44701T), isolated from a smear-ripened cheese.</title>
        <authorList>
            <consortium name="US DOE Joint Genome Institute (JGI-PGF)"/>
            <person name="Walter F."/>
            <person name="Albersmeier A."/>
            <person name="Kalinowski J."/>
            <person name="Ruckert C."/>
        </authorList>
    </citation>
    <scope>NUCLEOTIDE SEQUENCE</scope>
    <source>
        <strain evidence="2">CGMCC 1.12777</strain>
    </source>
</reference>
<proteinExistence type="predicted"/>
<feature type="chain" id="PRO_5038357709" evidence="1">
    <location>
        <begin position="21"/>
        <end position="416"/>
    </location>
</feature>
<dbReference type="PANTHER" id="PTHR43649">
    <property type="entry name" value="ARABINOSE-BINDING PROTEIN-RELATED"/>
    <property type="match status" value="1"/>
</dbReference>
<sequence length="416" mass="46749">MRYLRLFIVLACLFSLVACGSTSSSTGQHKTKLTLWYWNRSLSDDLIAQVEKKFPNIQLEPQKIGGDFRLKLQTTLVGGDGAPDIVMFNDWIAQYLPYKEYFANLYDLGAADIQKDYLDWKWNLAEAPGDKKDLIALPVDTGPTALFYRTDLFEKAGLPTDPDQVSSQLKTWEDYIAAGEQLKEKTGAYMVDSIVNVYNQELGQLPKKYFDKNENYIGDSPEIKKAWDIAVEFNKRGLSAKIDSGTDWNAAVNNGKIASFVNAVWEKQIMQDAAPDTKGKWHVASAPGGAGNVGGSFIGVMASSKHQKEAYEVIKWLMSPDNQLKNYLDVNLFPSAVGALESDKMKQKEDFYGGQDTSTVFEESAKEVPKTYFGEHYVTINSIFQDELKLVERSGKNPDKAWKDAQAQVKRELTRF</sequence>
<gene>
    <name evidence="2" type="ORF">GCM10007096_20350</name>
</gene>
<comment type="caution">
    <text evidence="2">The sequence shown here is derived from an EMBL/GenBank/DDBJ whole genome shotgun (WGS) entry which is preliminary data.</text>
</comment>
<feature type="signal peptide" evidence="1">
    <location>
        <begin position="1"/>
        <end position="20"/>
    </location>
</feature>
<protein>
    <submittedName>
        <fullName evidence="2">Sugar ABC transporter substrate-binding protein</fullName>
    </submittedName>
</protein>
<dbReference type="AlphaFoldDB" id="A0A8J2ZWI3"/>
<dbReference type="InterPro" id="IPR006059">
    <property type="entry name" value="SBP"/>
</dbReference>
<dbReference type="PROSITE" id="PS51257">
    <property type="entry name" value="PROKAR_LIPOPROTEIN"/>
    <property type="match status" value="1"/>
</dbReference>
<dbReference type="PANTHER" id="PTHR43649:SF32">
    <property type="entry name" value="SUGAR BINDING SECRETED PROTEIN"/>
    <property type="match status" value="1"/>
</dbReference>
<dbReference type="RefSeq" id="WP_188497288.1">
    <property type="nucleotide sequence ID" value="NZ_BMFV01000013.1"/>
</dbReference>
<accession>A0A8J2ZWI3</accession>
<organism evidence="2 3">
    <name type="scientific">Pullulanibacillus pueri</name>
    <dbReference type="NCBI Taxonomy" id="1437324"/>
    <lineage>
        <taxon>Bacteria</taxon>
        <taxon>Bacillati</taxon>
        <taxon>Bacillota</taxon>
        <taxon>Bacilli</taxon>
        <taxon>Bacillales</taxon>
        <taxon>Sporolactobacillaceae</taxon>
        <taxon>Pullulanibacillus</taxon>
    </lineage>
</organism>
<dbReference type="EMBL" id="BMFV01000013">
    <property type="protein sequence ID" value="GGH81845.1"/>
    <property type="molecule type" value="Genomic_DNA"/>
</dbReference>
<evidence type="ECO:0000313" key="2">
    <source>
        <dbReference type="EMBL" id="GGH81845.1"/>
    </source>
</evidence>